<dbReference type="SUPFAM" id="SSF111283">
    <property type="entry name" value="Putative modulator of DNA gyrase, PmbA/TldD"/>
    <property type="match status" value="1"/>
</dbReference>
<dbReference type="InterPro" id="IPR045569">
    <property type="entry name" value="Metalloprtase-TldD/E_C"/>
</dbReference>
<dbReference type="Proteomes" id="UP001158045">
    <property type="component" value="Unassembled WGS sequence"/>
</dbReference>
<dbReference type="InterPro" id="IPR051463">
    <property type="entry name" value="Peptidase_U62_metallo"/>
</dbReference>
<keyword evidence="9" id="KW-1185">Reference proteome</keyword>
<evidence type="ECO:0000256" key="3">
    <source>
        <dbReference type="ARBA" id="ARBA00022801"/>
    </source>
</evidence>
<organism evidence="8 9">
    <name type="scientific">Fusibacter bizertensis</name>
    <dbReference type="NCBI Taxonomy" id="1488331"/>
    <lineage>
        <taxon>Bacteria</taxon>
        <taxon>Bacillati</taxon>
        <taxon>Bacillota</taxon>
        <taxon>Clostridia</taxon>
        <taxon>Eubacteriales</taxon>
        <taxon>Eubacteriales Family XII. Incertae Sedis</taxon>
        <taxon>Fusibacter</taxon>
    </lineage>
</organism>
<comment type="caution">
    <text evidence="8">The sequence shown here is derived from an EMBL/GenBank/DDBJ whole genome shotgun (WGS) entry which is preliminary data.</text>
</comment>
<evidence type="ECO:0000313" key="9">
    <source>
        <dbReference type="Proteomes" id="UP001158045"/>
    </source>
</evidence>
<feature type="domain" description="Metalloprotease TldD/E C-terminal" evidence="6">
    <location>
        <begin position="217"/>
        <end position="449"/>
    </location>
</feature>
<accession>A0ABT6NCU4</accession>
<keyword evidence="2" id="KW-0645">Protease</keyword>
<comment type="similarity">
    <text evidence="1">Belongs to the peptidase U62 family.</text>
</comment>
<evidence type="ECO:0000256" key="4">
    <source>
        <dbReference type="ARBA" id="ARBA00023049"/>
    </source>
</evidence>
<dbReference type="PIRSF" id="PIRSF004919">
    <property type="entry name" value="TldD"/>
    <property type="match status" value="1"/>
</dbReference>
<dbReference type="Pfam" id="PF19289">
    <property type="entry name" value="PmbA_TldD_3rd"/>
    <property type="match status" value="1"/>
</dbReference>
<dbReference type="InterPro" id="IPR036059">
    <property type="entry name" value="TldD/PmbA_sf"/>
</dbReference>
<dbReference type="InterPro" id="IPR002510">
    <property type="entry name" value="Metalloprtase-TldD/E_N"/>
</dbReference>
<evidence type="ECO:0000259" key="5">
    <source>
        <dbReference type="Pfam" id="PF01523"/>
    </source>
</evidence>
<evidence type="ECO:0000259" key="7">
    <source>
        <dbReference type="Pfam" id="PF19290"/>
    </source>
</evidence>
<dbReference type="Pfam" id="PF01523">
    <property type="entry name" value="PmbA_TldD_1st"/>
    <property type="match status" value="1"/>
</dbReference>
<dbReference type="InterPro" id="IPR045570">
    <property type="entry name" value="Metalloprtase-TldD/E_cen_dom"/>
</dbReference>
<dbReference type="PANTHER" id="PTHR30624">
    <property type="entry name" value="UNCHARACTERIZED PROTEIN TLDD AND PMBA"/>
    <property type="match status" value="1"/>
</dbReference>
<dbReference type="Pfam" id="PF19290">
    <property type="entry name" value="PmbA_TldD_2nd"/>
    <property type="match status" value="1"/>
</dbReference>
<reference evidence="8 9" key="1">
    <citation type="submission" date="2023-04" db="EMBL/GenBank/DDBJ databases">
        <title>Fusibacter bizertensis strain WBS, isolated from littoral bottom sediments of the Arctic seas - biochemical and genomic analysis.</title>
        <authorList>
            <person name="Brioukhanov A.L."/>
        </authorList>
    </citation>
    <scope>NUCLEOTIDE SEQUENCE [LARGE SCALE GENOMIC DNA]</scope>
    <source>
        <strain evidence="8 9">WBS</strain>
    </source>
</reference>
<sequence length="450" mass="49235">MDIQSLKATLPEEGFCDLRYQDFNVTSIKGTKNEIDTVAVIKKTGGNVRVLTGGGYGTFCFTDLEDIHDAFKEATFASNLIKGKKKIETIEVNVDEVKVNPVLDPRTISIEDKKALVAKYIALFMSDSLIVNLETEYYEQFTDTIILNNKGTEVRQEELIVGLNFRITSKRDDLTQITRLSLGGGDSFDLLLNKEDEVLAKVKQTIDLLDAEPVIGGNYDVVLDSEVSGLFIHEAFGHLSEADNLIGNEVLANTMTIGETFAVKEFNVIDDPTLPGYPGSYTYDHEGTKAKKTYLIKDGKLSGRLHSLESAAFMHENPTGHARAKNFGFTPIVRMGNIYIDKDRHTLDEMIASIDDGLYLFGSAGGQTSGDTFTFAVQGAYRIKHGKITGMVRDLALTGHLFSTLKNIEMIGNEIDFSRSGGCGKGGQILIKSGKGSAPIKIKNMGIGGK</sequence>
<dbReference type="PANTHER" id="PTHR30624:SF0">
    <property type="entry name" value="METALLOPROTEASE SLR0863"/>
    <property type="match status" value="1"/>
</dbReference>
<dbReference type="RefSeq" id="WP_281094090.1">
    <property type="nucleotide sequence ID" value="NZ_JARYZI010000005.1"/>
</dbReference>
<protein>
    <submittedName>
        <fullName evidence="8">TldD/PmbA family protein</fullName>
    </submittedName>
</protein>
<feature type="domain" description="Metalloprotease TldD/E N-terminal" evidence="5">
    <location>
        <begin position="16"/>
        <end position="75"/>
    </location>
</feature>
<dbReference type="EMBL" id="JARYZI010000005">
    <property type="protein sequence ID" value="MDH8678249.1"/>
    <property type="molecule type" value="Genomic_DNA"/>
</dbReference>
<dbReference type="InterPro" id="IPR025502">
    <property type="entry name" value="TldD"/>
</dbReference>
<evidence type="ECO:0000313" key="8">
    <source>
        <dbReference type="EMBL" id="MDH8678249.1"/>
    </source>
</evidence>
<gene>
    <name evidence="8" type="ORF">QE109_08825</name>
</gene>
<keyword evidence="4" id="KW-0482">Metalloprotease</keyword>
<keyword evidence="3" id="KW-0378">Hydrolase</keyword>
<feature type="domain" description="Metalloprotease TldD/E central" evidence="7">
    <location>
        <begin position="104"/>
        <end position="196"/>
    </location>
</feature>
<evidence type="ECO:0000256" key="2">
    <source>
        <dbReference type="ARBA" id="ARBA00022670"/>
    </source>
</evidence>
<dbReference type="InterPro" id="IPR035068">
    <property type="entry name" value="TldD/PmbA_N"/>
</dbReference>
<evidence type="ECO:0000256" key="1">
    <source>
        <dbReference type="ARBA" id="ARBA00005836"/>
    </source>
</evidence>
<evidence type="ECO:0000259" key="6">
    <source>
        <dbReference type="Pfam" id="PF19289"/>
    </source>
</evidence>
<dbReference type="Gene3D" id="3.30.2290.10">
    <property type="entry name" value="PmbA/TldD superfamily"/>
    <property type="match status" value="1"/>
</dbReference>
<proteinExistence type="inferred from homology"/>
<name>A0ABT6NCU4_9FIRM</name>